<dbReference type="Gene3D" id="3.30.160.250">
    <property type="match status" value="1"/>
</dbReference>
<evidence type="ECO:0000313" key="1">
    <source>
        <dbReference type="EMBL" id="PIR91508.1"/>
    </source>
</evidence>
<dbReference type="EMBL" id="PFAV01000032">
    <property type="protein sequence ID" value="PIR91508.1"/>
    <property type="molecule type" value="Genomic_DNA"/>
</dbReference>
<organism evidence="1 2">
    <name type="scientific">bacterium (Candidatus Gribaldobacteria) CG10_big_fil_rev_8_21_14_0_10_41_12</name>
    <dbReference type="NCBI Taxonomy" id="2014277"/>
    <lineage>
        <taxon>Bacteria</taxon>
        <taxon>Candidatus Gribaldobacteria</taxon>
    </lineage>
</organism>
<evidence type="ECO:0000313" key="2">
    <source>
        <dbReference type="Proteomes" id="UP000228906"/>
    </source>
</evidence>
<proteinExistence type="predicted"/>
<name>A0A2H0UXF7_9BACT</name>
<comment type="caution">
    <text evidence="1">The sequence shown here is derived from an EMBL/GenBank/DDBJ whole genome shotgun (WGS) entry which is preliminary data.</text>
</comment>
<reference evidence="2" key="1">
    <citation type="submission" date="2017-09" db="EMBL/GenBank/DDBJ databases">
        <title>Depth-based differentiation of microbial function through sediment-hosted aquifers and enrichment of novel symbionts in the deep terrestrial subsurface.</title>
        <authorList>
            <person name="Probst A.J."/>
            <person name="Ladd B."/>
            <person name="Jarett J.K."/>
            <person name="Geller-Mcgrath D.E."/>
            <person name="Sieber C.M.K."/>
            <person name="Emerson J.B."/>
            <person name="Anantharaman K."/>
            <person name="Thomas B.C."/>
            <person name="Malmstrom R."/>
            <person name="Stieglmeier M."/>
            <person name="Klingl A."/>
            <person name="Woyke T."/>
            <person name="Ryan C.M."/>
            <person name="Banfield J.F."/>
        </authorList>
    </citation>
    <scope>NUCLEOTIDE SEQUENCE [LARGE SCALE GENOMIC DNA]</scope>
</reference>
<protein>
    <recommendedName>
        <fullName evidence="3">HicB family protein</fullName>
    </recommendedName>
</protein>
<dbReference type="InterPro" id="IPR035069">
    <property type="entry name" value="TTHA1013/TTHA0281-like"/>
</dbReference>
<evidence type="ECO:0008006" key="3">
    <source>
        <dbReference type="Google" id="ProtNLM"/>
    </source>
</evidence>
<dbReference type="SUPFAM" id="SSF143100">
    <property type="entry name" value="TTHA1013/TTHA0281-like"/>
    <property type="match status" value="1"/>
</dbReference>
<dbReference type="Proteomes" id="UP000228906">
    <property type="component" value="Unassembled WGS sequence"/>
</dbReference>
<dbReference type="AlphaFoldDB" id="A0A2H0UXF7"/>
<accession>A0A2H0UXF7</accession>
<gene>
    <name evidence="1" type="ORF">COU03_01880</name>
</gene>
<sequence length="84" mass="9475">MKKVNFPFPVFTTKEDRWFVSECPVLGIATQGRTEKEVRENMIDLIKEYLTDPDTSKGQINEITSSSLSYISVPVASDLLYGQA</sequence>